<evidence type="ECO:0000313" key="6">
    <source>
        <dbReference type="Proteomes" id="UP000185657"/>
    </source>
</evidence>
<dbReference type="Proteomes" id="UP000185680">
    <property type="component" value="Chromosome"/>
</dbReference>
<dbReference type="Pfam" id="PF05163">
    <property type="entry name" value="DinB"/>
    <property type="match status" value="1"/>
</dbReference>
<dbReference type="STRING" id="1763535.LPB072_20295"/>
<evidence type="ECO:0000256" key="2">
    <source>
        <dbReference type="ARBA" id="ARBA00022723"/>
    </source>
</evidence>
<feature type="binding site" evidence="3">
    <location>
        <position position="50"/>
    </location>
    <ligand>
        <name>a divalent metal cation</name>
        <dbReference type="ChEBI" id="CHEBI:60240"/>
    </ligand>
</feature>
<dbReference type="InterPro" id="IPR007837">
    <property type="entry name" value="DinB"/>
</dbReference>
<dbReference type="SUPFAM" id="SSF109854">
    <property type="entry name" value="DinB/YfiT-like putative metalloenzymes"/>
    <property type="match status" value="1"/>
</dbReference>
<dbReference type="AlphaFoldDB" id="A0A167GM23"/>
<evidence type="ECO:0000313" key="7">
    <source>
        <dbReference type="Proteomes" id="UP000185680"/>
    </source>
</evidence>
<dbReference type="KEGG" id="hyl:LPB072_20295"/>
<dbReference type="EMBL" id="LVWD01000041">
    <property type="protein sequence ID" value="OAD39637.1"/>
    <property type="molecule type" value="Genomic_DNA"/>
</dbReference>
<proteinExistence type="inferred from homology"/>
<name>A0A167GM23_9BURK</name>
<feature type="binding site" evidence="3">
    <location>
        <position position="143"/>
    </location>
    <ligand>
        <name>a divalent metal cation</name>
        <dbReference type="ChEBI" id="CHEBI:60240"/>
    </ligand>
</feature>
<dbReference type="GO" id="GO:0046872">
    <property type="term" value="F:metal ion binding"/>
    <property type="evidence" value="ECO:0007669"/>
    <property type="project" value="UniProtKB-KW"/>
</dbReference>
<reference evidence="5 6" key="1">
    <citation type="submission" date="2016-02" db="EMBL/GenBank/DDBJ databases">
        <title>Draft genome sequence of Hydrogenophaga sp. LPB0072.</title>
        <authorList>
            <person name="Shin S.-K."/>
            <person name="Yi H."/>
        </authorList>
    </citation>
    <scope>NUCLEOTIDE SEQUENCE [LARGE SCALE GENOMIC DNA]</scope>
    <source>
        <strain evidence="5 6">LPB0072</strain>
    </source>
</reference>
<dbReference type="InterPro" id="IPR034660">
    <property type="entry name" value="DinB/YfiT-like"/>
</dbReference>
<dbReference type="PANTHER" id="PTHR37302">
    <property type="entry name" value="SLR1116 PROTEIN"/>
    <property type="match status" value="1"/>
</dbReference>
<evidence type="ECO:0000256" key="3">
    <source>
        <dbReference type="PIRSR" id="PIRSR607837-1"/>
    </source>
</evidence>
<evidence type="ECO:0000256" key="1">
    <source>
        <dbReference type="ARBA" id="ARBA00008635"/>
    </source>
</evidence>
<dbReference type="Gene3D" id="1.20.120.450">
    <property type="entry name" value="dinb family like domain"/>
    <property type="match status" value="1"/>
</dbReference>
<sequence length="179" mass="19535">MDAHAHFAQLARYNVWATARLLDAVAALSDEEYRRDVGLFFKSIHGTLNHLLVGEHAVWFRRFSLGESPQKSEGVSLDMEMESDRAKLAKALLDGAAKWAPLIASWPAERFDSTLDYNTMNGTPVSLPFAATLAHVFNHGTHHRGQLSAALTALGQSGPDLDLVVLLQQTAAATKKTNA</sequence>
<accession>A0A167GM23</accession>
<dbReference type="PANTHER" id="PTHR37302:SF1">
    <property type="entry name" value="PROTEIN DINB"/>
    <property type="match status" value="1"/>
</dbReference>
<keyword evidence="6" id="KW-1185">Reference proteome</keyword>
<dbReference type="EMBL" id="CP017476">
    <property type="protein sequence ID" value="AOW14808.1"/>
    <property type="molecule type" value="Genomic_DNA"/>
</dbReference>
<dbReference type="RefSeq" id="WP_066095625.1">
    <property type="nucleotide sequence ID" value="NZ_CP017476.1"/>
</dbReference>
<comment type="similarity">
    <text evidence="1">Belongs to the DinB family.</text>
</comment>
<dbReference type="OrthoDB" id="9807509at2"/>
<gene>
    <name evidence="4" type="ORF">LPB072_20295</name>
    <name evidence="5" type="ORF">LPB72_20465</name>
</gene>
<feature type="binding site" evidence="3">
    <location>
        <position position="139"/>
    </location>
    <ligand>
        <name>a divalent metal cation</name>
        <dbReference type="ChEBI" id="CHEBI:60240"/>
    </ligand>
</feature>
<organism evidence="4 7">
    <name type="scientific">Hydrogenophaga crassostreae</name>
    <dbReference type="NCBI Taxonomy" id="1763535"/>
    <lineage>
        <taxon>Bacteria</taxon>
        <taxon>Pseudomonadati</taxon>
        <taxon>Pseudomonadota</taxon>
        <taxon>Betaproteobacteria</taxon>
        <taxon>Burkholderiales</taxon>
        <taxon>Comamonadaceae</taxon>
        <taxon>Hydrogenophaga</taxon>
    </lineage>
</organism>
<evidence type="ECO:0000313" key="5">
    <source>
        <dbReference type="EMBL" id="OAD39637.1"/>
    </source>
</evidence>
<keyword evidence="2 3" id="KW-0479">Metal-binding</keyword>
<evidence type="ECO:0000313" key="4">
    <source>
        <dbReference type="EMBL" id="AOW14808.1"/>
    </source>
</evidence>
<protein>
    <submittedName>
        <fullName evidence="4">Damage-inducible protein DinB</fullName>
    </submittedName>
</protein>
<reference evidence="4 7" key="2">
    <citation type="submission" date="2016-10" db="EMBL/GenBank/DDBJ databases">
        <title>Hydorgenophaga sp. LPB0072 isolated from gastropod.</title>
        <authorList>
            <person name="Kim E."/>
            <person name="Yi H."/>
        </authorList>
    </citation>
    <scope>NUCLEOTIDE SEQUENCE [LARGE SCALE GENOMIC DNA]</scope>
    <source>
        <strain evidence="4 7">LPB0072</strain>
    </source>
</reference>
<dbReference type="Proteomes" id="UP000185657">
    <property type="component" value="Unassembled WGS sequence"/>
</dbReference>